<protein>
    <submittedName>
        <fullName evidence="1">Uncharacterized protein</fullName>
    </submittedName>
</protein>
<comment type="caution">
    <text evidence="1">The sequence shown here is derived from an EMBL/GenBank/DDBJ whole genome shotgun (WGS) entry which is preliminary data.</text>
</comment>
<reference evidence="1 2" key="1">
    <citation type="journal article" date="2024" name="Chem. Sci.">
        <title>Discovery of megapolipeptins by genome mining of a Burkholderiales bacteria collection.</title>
        <authorList>
            <person name="Paulo B.S."/>
            <person name="Recchia M.J.J."/>
            <person name="Lee S."/>
            <person name="Fergusson C.H."/>
            <person name="Romanowski S.B."/>
            <person name="Hernandez A."/>
            <person name="Krull N."/>
            <person name="Liu D.Y."/>
            <person name="Cavanagh H."/>
            <person name="Bos A."/>
            <person name="Gray C.A."/>
            <person name="Murphy B.T."/>
            <person name="Linington R.G."/>
            <person name="Eustaquio A.S."/>
        </authorList>
    </citation>
    <scope>NUCLEOTIDE SEQUENCE [LARGE SCALE GENOMIC DNA]</scope>
    <source>
        <strain evidence="1 2">RL17-350-BIC-A</strain>
    </source>
</reference>
<dbReference type="Proteomes" id="UP001629230">
    <property type="component" value="Unassembled WGS sequence"/>
</dbReference>
<keyword evidence="2" id="KW-1185">Reference proteome</keyword>
<dbReference type="RefSeq" id="WP_408183163.1">
    <property type="nucleotide sequence ID" value="NZ_JAQQEZ010000087.1"/>
</dbReference>
<sequence>MDGRTWPILAYWACESPTSALQSFRGEGNTNPAQDAFLTRQSLATRPFPLDYQIRFQLPGFKKDLSGTVAPLPHHMRHKFRSSTLAASTLMHAGTDGRSGIQHAFVLEDEWHHRIQP</sequence>
<proteinExistence type="predicted"/>
<evidence type="ECO:0000313" key="1">
    <source>
        <dbReference type="EMBL" id="MFM0008210.1"/>
    </source>
</evidence>
<gene>
    <name evidence="1" type="ORF">PQR57_45820</name>
</gene>
<organism evidence="1 2">
    <name type="scientific">Paraburkholderia dipogonis</name>
    <dbReference type="NCBI Taxonomy" id="1211383"/>
    <lineage>
        <taxon>Bacteria</taxon>
        <taxon>Pseudomonadati</taxon>
        <taxon>Pseudomonadota</taxon>
        <taxon>Betaproteobacteria</taxon>
        <taxon>Burkholderiales</taxon>
        <taxon>Burkholderiaceae</taxon>
        <taxon>Paraburkholderia</taxon>
    </lineage>
</organism>
<accession>A0ABW9B7F6</accession>
<evidence type="ECO:0000313" key="2">
    <source>
        <dbReference type="Proteomes" id="UP001629230"/>
    </source>
</evidence>
<name>A0ABW9B7F6_9BURK</name>
<dbReference type="EMBL" id="JAQQEZ010000087">
    <property type="protein sequence ID" value="MFM0008210.1"/>
    <property type="molecule type" value="Genomic_DNA"/>
</dbReference>